<protein>
    <submittedName>
        <fullName evidence="1">Uncharacterized protein</fullName>
    </submittedName>
</protein>
<organism evidence="1 2">
    <name type="scientific">Litorihabitans aurantiacus</name>
    <dbReference type="NCBI Taxonomy" id="1930061"/>
    <lineage>
        <taxon>Bacteria</taxon>
        <taxon>Bacillati</taxon>
        <taxon>Actinomycetota</taxon>
        <taxon>Actinomycetes</taxon>
        <taxon>Micrococcales</taxon>
        <taxon>Beutenbergiaceae</taxon>
        <taxon>Litorihabitans</taxon>
    </lineage>
</organism>
<proteinExistence type="predicted"/>
<comment type="caution">
    <text evidence="1">The sequence shown here is derived from an EMBL/GenBank/DDBJ whole genome shotgun (WGS) entry which is preliminary data.</text>
</comment>
<dbReference type="EMBL" id="BSUM01000001">
    <property type="protein sequence ID" value="GMA32037.1"/>
    <property type="molecule type" value="Genomic_DNA"/>
</dbReference>
<reference evidence="1" key="2">
    <citation type="submission" date="2023-02" db="EMBL/GenBank/DDBJ databases">
        <authorList>
            <person name="Sun Q."/>
            <person name="Mori K."/>
        </authorList>
    </citation>
    <scope>NUCLEOTIDE SEQUENCE</scope>
    <source>
        <strain evidence="1">NBRC 112290</strain>
    </source>
</reference>
<name>A0AA38CTP4_9MICO</name>
<dbReference type="AlphaFoldDB" id="A0AA38CTP4"/>
<reference evidence="1" key="1">
    <citation type="journal article" date="2014" name="Int. J. Syst. Evol. Microbiol.">
        <title>Complete genome sequence of Corynebacterium casei LMG S-19264T (=DSM 44701T), isolated from a smear-ripened cheese.</title>
        <authorList>
            <consortium name="US DOE Joint Genome Institute (JGI-PGF)"/>
            <person name="Walter F."/>
            <person name="Albersmeier A."/>
            <person name="Kalinowski J."/>
            <person name="Ruckert C."/>
        </authorList>
    </citation>
    <scope>NUCLEOTIDE SEQUENCE</scope>
    <source>
        <strain evidence="1">NBRC 112290</strain>
    </source>
</reference>
<sequence length="41" mass="4948">MLWFDGGVTETWPNVYEWWFAMINSRINILGKLRAMREADE</sequence>
<accession>A0AA38CTP4</accession>
<evidence type="ECO:0000313" key="1">
    <source>
        <dbReference type="EMBL" id="GMA32037.1"/>
    </source>
</evidence>
<dbReference type="Proteomes" id="UP001157161">
    <property type="component" value="Unassembled WGS sequence"/>
</dbReference>
<keyword evidence="2" id="KW-1185">Reference proteome</keyword>
<evidence type="ECO:0000313" key="2">
    <source>
        <dbReference type="Proteomes" id="UP001157161"/>
    </source>
</evidence>
<gene>
    <name evidence="1" type="ORF">GCM10025875_20290</name>
</gene>